<reference evidence="1 2" key="1">
    <citation type="submission" date="2024-06" db="EMBL/GenBank/DDBJ databases">
        <title>Genomic Encyclopedia of Type Strains, Phase IV (KMG-IV): sequencing the most valuable type-strain genomes for metagenomic binning, comparative biology and taxonomic classification.</title>
        <authorList>
            <person name="Goeker M."/>
        </authorList>
    </citation>
    <scope>NUCLEOTIDE SEQUENCE [LARGE SCALE GENOMIC DNA]</scope>
    <source>
        <strain evidence="1 2">DSM 105042</strain>
    </source>
</reference>
<evidence type="ECO:0000313" key="1">
    <source>
        <dbReference type="EMBL" id="MET3585363.1"/>
    </source>
</evidence>
<comment type="caution">
    <text evidence="1">The sequence shown here is derived from an EMBL/GenBank/DDBJ whole genome shotgun (WGS) entry which is preliminary data.</text>
</comment>
<evidence type="ECO:0000313" key="2">
    <source>
        <dbReference type="Proteomes" id="UP001549031"/>
    </source>
</evidence>
<keyword evidence="2" id="KW-1185">Reference proteome</keyword>
<organism evidence="1 2">
    <name type="scientific">Pseudorhizobium tarimense</name>
    <dbReference type="NCBI Taxonomy" id="1079109"/>
    <lineage>
        <taxon>Bacteria</taxon>
        <taxon>Pseudomonadati</taxon>
        <taxon>Pseudomonadota</taxon>
        <taxon>Alphaproteobacteria</taxon>
        <taxon>Hyphomicrobiales</taxon>
        <taxon>Rhizobiaceae</taxon>
        <taxon>Rhizobium/Agrobacterium group</taxon>
        <taxon>Pseudorhizobium</taxon>
    </lineage>
</organism>
<dbReference type="EMBL" id="JBEPLJ010000005">
    <property type="protein sequence ID" value="MET3585363.1"/>
    <property type="molecule type" value="Genomic_DNA"/>
</dbReference>
<proteinExistence type="predicted"/>
<sequence length="99" mass="10777">MAGRSHAHLLRRSTRLQCLCHYPLFGLIRPAPTKLPRGTLKADHRRFAFGAAGGDHVALGERPDFGLDAHGCEVLLDRLGDARLRIGLVEKSVVSKPSA</sequence>
<accession>A0ABV2H499</accession>
<protein>
    <submittedName>
        <fullName evidence="1">Uncharacterized protein</fullName>
    </submittedName>
</protein>
<name>A0ABV2H499_9HYPH</name>
<gene>
    <name evidence="1" type="ORF">ABID21_001472</name>
</gene>
<dbReference type="Proteomes" id="UP001549031">
    <property type="component" value="Unassembled WGS sequence"/>
</dbReference>